<evidence type="ECO:0000313" key="2">
    <source>
        <dbReference type="EMBL" id="CAF3736674.1"/>
    </source>
</evidence>
<keyword evidence="1" id="KW-0812">Transmembrane</keyword>
<accession>A0A818X7W1</accession>
<sequence>MYTRQVLKLHNRIEWNKNAEEQVITQTTSNPKVKRKIVIHIISAIIIPVLIVIATIIVSIQQNELNKTNRDNDLEIAQKQCKQDLYISNQTREQYRELSTLQRQQEQFLADQQRQESLVGNYIREISELLLSVNFTSTNKIRENIIRPQTLAVVRQLDGKMKTYAILFLCESTLLIDGKHSV</sequence>
<reference evidence="2" key="1">
    <citation type="submission" date="2021-02" db="EMBL/GenBank/DDBJ databases">
        <authorList>
            <person name="Nowell W R."/>
        </authorList>
    </citation>
    <scope>NUCLEOTIDE SEQUENCE</scope>
</reference>
<evidence type="ECO:0000313" key="3">
    <source>
        <dbReference type="Proteomes" id="UP000663865"/>
    </source>
</evidence>
<feature type="transmembrane region" description="Helical" evidence="1">
    <location>
        <begin position="37"/>
        <end position="60"/>
    </location>
</feature>
<keyword evidence="1" id="KW-1133">Transmembrane helix</keyword>
<proteinExistence type="predicted"/>
<name>A0A818X7W1_9BILA</name>
<dbReference type="EMBL" id="CAJNYV010005302">
    <property type="protein sequence ID" value="CAF3736674.1"/>
    <property type="molecule type" value="Genomic_DNA"/>
</dbReference>
<organism evidence="2 3">
    <name type="scientific">Rotaria socialis</name>
    <dbReference type="NCBI Taxonomy" id="392032"/>
    <lineage>
        <taxon>Eukaryota</taxon>
        <taxon>Metazoa</taxon>
        <taxon>Spiralia</taxon>
        <taxon>Gnathifera</taxon>
        <taxon>Rotifera</taxon>
        <taxon>Eurotatoria</taxon>
        <taxon>Bdelloidea</taxon>
        <taxon>Philodinida</taxon>
        <taxon>Philodinidae</taxon>
        <taxon>Rotaria</taxon>
    </lineage>
</organism>
<evidence type="ECO:0000256" key="1">
    <source>
        <dbReference type="SAM" id="Phobius"/>
    </source>
</evidence>
<gene>
    <name evidence="2" type="ORF">KIK155_LOCUS28891</name>
</gene>
<protein>
    <submittedName>
        <fullName evidence="2">Uncharacterized protein</fullName>
    </submittedName>
</protein>
<keyword evidence="1" id="KW-0472">Membrane</keyword>
<dbReference type="AlphaFoldDB" id="A0A818X7W1"/>
<comment type="caution">
    <text evidence="2">The sequence shown here is derived from an EMBL/GenBank/DDBJ whole genome shotgun (WGS) entry which is preliminary data.</text>
</comment>
<dbReference type="Proteomes" id="UP000663865">
    <property type="component" value="Unassembled WGS sequence"/>
</dbReference>